<dbReference type="EMBL" id="CAJVQB010031468">
    <property type="protein sequence ID" value="CAG8816927.1"/>
    <property type="molecule type" value="Genomic_DNA"/>
</dbReference>
<protein>
    <submittedName>
        <fullName evidence="1">43061_t:CDS:1</fullName>
    </submittedName>
</protein>
<proteinExistence type="predicted"/>
<gene>
    <name evidence="1" type="ORF">GMARGA_LOCUS26670</name>
</gene>
<evidence type="ECO:0000313" key="2">
    <source>
        <dbReference type="Proteomes" id="UP000789901"/>
    </source>
</evidence>
<accession>A0ABN7W5U1</accession>
<organism evidence="1 2">
    <name type="scientific">Gigaspora margarita</name>
    <dbReference type="NCBI Taxonomy" id="4874"/>
    <lineage>
        <taxon>Eukaryota</taxon>
        <taxon>Fungi</taxon>
        <taxon>Fungi incertae sedis</taxon>
        <taxon>Mucoromycota</taxon>
        <taxon>Glomeromycotina</taxon>
        <taxon>Glomeromycetes</taxon>
        <taxon>Diversisporales</taxon>
        <taxon>Gigasporaceae</taxon>
        <taxon>Gigaspora</taxon>
    </lineage>
</organism>
<evidence type="ECO:0000313" key="1">
    <source>
        <dbReference type="EMBL" id="CAG8816927.1"/>
    </source>
</evidence>
<keyword evidence="2" id="KW-1185">Reference proteome</keyword>
<sequence>MDYALLPIAKEEKRPPKRFKSSKKEEQLDGHTINALIAVKKEAVKQKRKDLWARCLNAVNFQSKPELKWILETADDIRDEAMNDLLKGYKSNFVTNRTNFKMKFHSKKDPQQSIAILSKHWGKSRGEYSFLHKMNSAESLPKQLEYDSRLVINRLGEFYLCIPEPLEIRAENQDYLHILTTIKKGWVGSDCTRSRDTYFYDGYDPSGMAIEWEKTISVEFIAFNDDSSKTKDISLESPGFKNPYSDKSTSDIKPELQEIPKYIIGFERFQEEFDGILTIPEFPKSKQHYKIVVLPRDNKGSWLIYKNNLYLDSKENSYQIRMYDIRIFPGLKTMVRDFVRRWWYGKEDDKFIF</sequence>
<name>A0ABN7W5U1_GIGMA</name>
<reference evidence="1 2" key="1">
    <citation type="submission" date="2021-06" db="EMBL/GenBank/DDBJ databases">
        <authorList>
            <person name="Kallberg Y."/>
            <person name="Tangrot J."/>
            <person name="Rosling A."/>
        </authorList>
    </citation>
    <scope>NUCLEOTIDE SEQUENCE [LARGE SCALE GENOMIC DNA]</scope>
    <source>
        <strain evidence="1 2">120-4 pot B 10/14</strain>
    </source>
</reference>
<comment type="caution">
    <text evidence="1">The sequence shown here is derived from an EMBL/GenBank/DDBJ whole genome shotgun (WGS) entry which is preliminary data.</text>
</comment>
<dbReference type="Proteomes" id="UP000789901">
    <property type="component" value="Unassembled WGS sequence"/>
</dbReference>